<proteinExistence type="inferred from homology"/>
<dbReference type="AlphaFoldDB" id="A0A2G9TW42"/>
<dbReference type="GO" id="GO:0006208">
    <property type="term" value="P:pyrimidine nucleobase catabolic process"/>
    <property type="evidence" value="ECO:0007669"/>
    <property type="project" value="TreeGrafter"/>
</dbReference>
<dbReference type="InterPro" id="IPR032466">
    <property type="entry name" value="Metal_Hydrolase"/>
</dbReference>
<dbReference type="InterPro" id="IPR050378">
    <property type="entry name" value="Metallo-dep_Hydrolases_sf"/>
</dbReference>
<organism evidence="2 3">
    <name type="scientific">Teladorsagia circumcincta</name>
    <name type="common">Brown stomach worm</name>
    <name type="synonym">Ostertagia circumcincta</name>
    <dbReference type="NCBI Taxonomy" id="45464"/>
    <lineage>
        <taxon>Eukaryota</taxon>
        <taxon>Metazoa</taxon>
        <taxon>Ecdysozoa</taxon>
        <taxon>Nematoda</taxon>
        <taxon>Chromadorea</taxon>
        <taxon>Rhabditida</taxon>
        <taxon>Rhabditina</taxon>
        <taxon>Rhabditomorpha</taxon>
        <taxon>Strongyloidea</taxon>
        <taxon>Trichostrongylidae</taxon>
        <taxon>Teladorsagia</taxon>
    </lineage>
</organism>
<evidence type="ECO:0000313" key="2">
    <source>
        <dbReference type="EMBL" id="PIO61460.1"/>
    </source>
</evidence>
<dbReference type="FunFam" id="3.20.20.140:FF:000174">
    <property type="entry name" value="Dihydropyrimidinase-related protein 2"/>
    <property type="match status" value="1"/>
</dbReference>
<gene>
    <name evidence="2" type="ORF">TELCIR_17018</name>
</gene>
<dbReference type="Proteomes" id="UP000230423">
    <property type="component" value="Unassembled WGS sequence"/>
</dbReference>
<protein>
    <recommendedName>
        <fullName evidence="4">Amidohydrolase-related domain-containing protein</fullName>
    </recommendedName>
</protein>
<dbReference type="SUPFAM" id="SSF51556">
    <property type="entry name" value="Metallo-dependent hydrolases"/>
    <property type="match status" value="1"/>
</dbReference>
<keyword evidence="3" id="KW-1185">Reference proteome</keyword>
<evidence type="ECO:0000313" key="3">
    <source>
        <dbReference type="Proteomes" id="UP000230423"/>
    </source>
</evidence>
<dbReference type="PANTHER" id="PTHR11647:SF1">
    <property type="entry name" value="COLLAPSIN RESPONSE MEDIATOR PROTEIN"/>
    <property type="match status" value="1"/>
</dbReference>
<dbReference type="GO" id="GO:0004157">
    <property type="term" value="F:dihydropyrimidinase activity"/>
    <property type="evidence" value="ECO:0007669"/>
    <property type="project" value="TreeGrafter"/>
</dbReference>
<evidence type="ECO:0000256" key="1">
    <source>
        <dbReference type="ARBA" id="ARBA00008829"/>
    </source>
</evidence>
<accession>A0A2G9TW42</accession>
<evidence type="ECO:0008006" key="4">
    <source>
        <dbReference type="Google" id="ProtNLM"/>
    </source>
</evidence>
<comment type="similarity">
    <text evidence="1">Belongs to the metallo-dependent hydrolases superfamily. Hydantoinase/dihydropyrimidinase family.</text>
</comment>
<dbReference type="Gene3D" id="3.20.20.140">
    <property type="entry name" value="Metal-dependent hydrolases"/>
    <property type="match status" value="1"/>
</dbReference>
<reference evidence="2 3" key="1">
    <citation type="submission" date="2015-09" db="EMBL/GenBank/DDBJ databases">
        <title>Draft genome of the parasitic nematode Teladorsagia circumcincta isolate WARC Sus (inbred).</title>
        <authorList>
            <person name="Mitreva M."/>
        </authorList>
    </citation>
    <scope>NUCLEOTIDE SEQUENCE [LARGE SCALE GENOMIC DNA]</scope>
    <source>
        <strain evidence="2 3">S</strain>
    </source>
</reference>
<dbReference type="GO" id="GO:0005829">
    <property type="term" value="C:cytosol"/>
    <property type="evidence" value="ECO:0007669"/>
    <property type="project" value="TreeGrafter"/>
</dbReference>
<dbReference type="PANTHER" id="PTHR11647">
    <property type="entry name" value="HYDRANTOINASE/DIHYDROPYRIMIDINASE FAMILY MEMBER"/>
    <property type="match status" value="1"/>
</dbReference>
<name>A0A2G9TW42_TELCI</name>
<dbReference type="EMBL" id="KZ353595">
    <property type="protein sequence ID" value="PIO61460.1"/>
    <property type="molecule type" value="Genomic_DNA"/>
</dbReference>
<dbReference type="OrthoDB" id="10258955at2759"/>
<sequence length="191" mass="20626">MEELVNNYGINSFKFSLTNQGSSALTDEEFYKGTLLHSTSGGQVKSSFRTPGLITCSRLGALARVHAENGAAVAVNAAKLLEQGVTGPEGHSQSRPEELEEEATNRACVLASQANCPLYVDHVMSRRASKTIAHHRQRGRVVFGETIAAALAVDGSHYYDEDWLHAARYVRSPPLSPDPSTPEALMDMLAA</sequence>